<sequence length="171" mass="20103">MTWKEYIEGRKWYRGTKASEAPTRRAGKVTYWTPDKKLARGYADPRRYDHKHPMQLITAKITPTKLFVGNDPAIVRKLGIEKRYDRLVAQGKKWDKSTDKWIEGEARKAGYDVQIIDKKQLVAFKPRVIKIVRVDRVSQWHGLRVPPGTYYTSGGRISRNPRRGWRTMRFT</sequence>
<protein>
    <submittedName>
        <fullName evidence="1">Uncharacterized protein</fullName>
    </submittedName>
</protein>
<accession>A0ABS6S279</accession>
<keyword evidence="2" id="KW-1185">Reference proteome</keyword>
<gene>
    <name evidence="1" type="ORF">HWQ67_15375</name>
</gene>
<dbReference type="Proteomes" id="UP001196980">
    <property type="component" value="Unassembled WGS sequence"/>
</dbReference>
<proteinExistence type="predicted"/>
<name>A0ABS6S279_9BACT</name>
<evidence type="ECO:0000313" key="1">
    <source>
        <dbReference type="EMBL" id="MBV6342962.1"/>
    </source>
</evidence>
<dbReference type="RefSeq" id="WP_218253570.1">
    <property type="nucleotide sequence ID" value="NZ_JABXWD010000393.1"/>
</dbReference>
<reference evidence="1 2" key="1">
    <citation type="journal article" date="2020" name="J Geophys Res Biogeosci">
        <title>Magnetotaxis as an Adaptation to Enable Bacterial Shuttling of Microbial Sulfur and Sulfur Cycling Across Aquatic Oxic#Anoxic Interfaces.</title>
        <authorList>
            <person name="Li J."/>
            <person name="Liu P."/>
            <person name="Wang J."/>
            <person name="Roberts A.P."/>
            <person name="Pan Y."/>
        </authorList>
    </citation>
    <scope>NUCLEOTIDE SEQUENCE [LARGE SCALE GENOMIC DNA]</scope>
    <source>
        <strain evidence="1 2">MYR-1_YQ</strain>
    </source>
</reference>
<comment type="caution">
    <text evidence="1">The sequence shown here is derived from an EMBL/GenBank/DDBJ whole genome shotgun (WGS) entry which is preliminary data.</text>
</comment>
<dbReference type="EMBL" id="JABXWD010000393">
    <property type="protein sequence ID" value="MBV6342962.1"/>
    <property type="molecule type" value="Genomic_DNA"/>
</dbReference>
<organism evidence="1 2">
    <name type="scientific">Candidatus Magnetobacterium casense</name>
    <dbReference type="NCBI Taxonomy" id="1455061"/>
    <lineage>
        <taxon>Bacteria</taxon>
        <taxon>Pseudomonadati</taxon>
        <taxon>Nitrospirota</taxon>
        <taxon>Thermodesulfovibrionia</taxon>
        <taxon>Thermodesulfovibrionales</taxon>
        <taxon>Candidatus Magnetobacteriaceae</taxon>
        <taxon>Candidatus Magnetobacterium</taxon>
    </lineage>
</organism>
<evidence type="ECO:0000313" key="2">
    <source>
        <dbReference type="Proteomes" id="UP001196980"/>
    </source>
</evidence>